<organism evidence="1 2">
    <name type="scientific">Marinoscillum furvescens DSM 4134</name>
    <dbReference type="NCBI Taxonomy" id="1122208"/>
    <lineage>
        <taxon>Bacteria</taxon>
        <taxon>Pseudomonadati</taxon>
        <taxon>Bacteroidota</taxon>
        <taxon>Cytophagia</taxon>
        <taxon>Cytophagales</taxon>
        <taxon>Reichenbachiellaceae</taxon>
        <taxon>Marinoscillum</taxon>
    </lineage>
</organism>
<gene>
    <name evidence="1" type="ORF">C7460_104129</name>
</gene>
<protein>
    <submittedName>
        <fullName evidence="1">Uncharacterized protein</fullName>
    </submittedName>
</protein>
<dbReference type="EMBL" id="QREG01000004">
    <property type="protein sequence ID" value="REE01109.1"/>
    <property type="molecule type" value="Genomic_DNA"/>
</dbReference>
<proteinExistence type="predicted"/>
<accession>A0A3D9L5B6</accession>
<dbReference type="OrthoDB" id="879730at2"/>
<reference evidence="1 2" key="1">
    <citation type="submission" date="2018-07" db="EMBL/GenBank/DDBJ databases">
        <title>Genomic Encyclopedia of Type Strains, Phase IV (KMG-IV): sequencing the most valuable type-strain genomes for metagenomic binning, comparative biology and taxonomic classification.</title>
        <authorList>
            <person name="Goeker M."/>
        </authorList>
    </citation>
    <scope>NUCLEOTIDE SEQUENCE [LARGE SCALE GENOMIC DNA]</scope>
    <source>
        <strain evidence="1 2">DSM 4134</strain>
    </source>
</reference>
<sequence length="274" mass="31689">MSALYFKGKKFDNIPGTWNDLKPNQLITIAGLLHANIHPNEAVFKIIMCLLEIRKHWWLAWNLLLKTSHEDKIDFMADTRLLADFILTPESYSLTRNLIPVITIPRTIRKSERLYGPPDSCKKMVFMEFIKAETYYLAYRKNYTNVPLRMQSLNRLIAVLYRHKQIISNTSTWNGDVREVYNDNTVIYRAEKIIAQIPDNIKYAILIFYISCRAIKVERYNHVFSGETGSGGGNWIDALRSMAGGALNMEKISMVDADVALYDLNKSIEESKRK</sequence>
<dbReference type="RefSeq" id="WP_115867197.1">
    <property type="nucleotide sequence ID" value="NZ_QREG01000004.1"/>
</dbReference>
<name>A0A3D9L5B6_MARFU</name>
<dbReference type="Proteomes" id="UP000256779">
    <property type="component" value="Unassembled WGS sequence"/>
</dbReference>
<comment type="caution">
    <text evidence="1">The sequence shown here is derived from an EMBL/GenBank/DDBJ whole genome shotgun (WGS) entry which is preliminary data.</text>
</comment>
<evidence type="ECO:0000313" key="2">
    <source>
        <dbReference type="Proteomes" id="UP000256779"/>
    </source>
</evidence>
<evidence type="ECO:0000313" key="1">
    <source>
        <dbReference type="EMBL" id="REE01109.1"/>
    </source>
</evidence>
<keyword evidence="2" id="KW-1185">Reference proteome</keyword>
<dbReference type="AlphaFoldDB" id="A0A3D9L5B6"/>